<gene>
    <name evidence="8" type="ORF">GCM10009851_08880</name>
</gene>
<evidence type="ECO:0000256" key="4">
    <source>
        <dbReference type="ARBA" id="ARBA00022741"/>
    </source>
</evidence>
<dbReference type="CDD" id="cd03230">
    <property type="entry name" value="ABC_DR_subfamily_A"/>
    <property type="match status" value="1"/>
</dbReference>
<accession>A0ABN3DCJ4</accession>
<evidence type="ECO:0000256" key="1">
    <source>
        <dbReference type="ARBA" id="ARBA00004202"/>
    </source>
</evidence>
<comment type="caution">
    <text evidence="8">The sequence shown here is derived from an EMBL/GenBank/DDBJ whole genome shotgun (WGS) entry which is preliminary data.</text>
</comment>
<keyword evidence="9" id="KW-1185">Reference proteome</keyword>
<protein>
    <submittedName>
        <fullName evidence="8">ABC transporter ATP-binding protein</fullName>
    </submittedName>
</protein>
<dbReference type="GO" id="GO:0005524">
    <property type="term" value="F:ATP binding"/>
    <property type="evidence" value="ECO:0007669"/>
    <property type="project" value="UniProtKB-KW"/>
</dbReference>
<dbReference type="RefSeq" id="WP_259478179.1">
    <property type="nucleotide sequence ID" value="NZ_BAAAQY010000002.1"/>
</dbReference>
<dbReference type="PROSITE" id="PS50893">
    <property type="entry name" value="ABC_TRANSPORTER_2"/>
    <property type="match status" value="1"/>
</dbReference>
<comment type="similarity">
    <text evidence="2">Belongs to the ABC transporter superfamily.</text>
</comment>
<dbReference type="Proteomes" id="UP001500929">
    <property type="component" value="Unassembled WGS sequence"/>
</dbReference>
<dbReference type="PANTHER" id="PTHR42711">
    <property type="entry name" value="ABC TRANSPORTER ATP-BINDING PROTEIN"/>
    <property type="match status" value="1"/>
</dbReference>
<dbReference type="InterPro" id="IPR050763">
    <property type="entry name" value="ABC_transporter_ATP-binding"/>
</dbReference>
<evidence type="ECO:0000256" key="3">
    <source>
        <dbReference type="ARBA" id="ARBA00022448"/>
    </source>
</evidence>
<sequence length="348" mass="36990">METVVRTEALRKRYGRSAALDGLDLEVAHGEVHGFLGPNGAGKSTTIRILLGLARASGGTATVLGGDPWRDAARLHRRIASVPGDVSLWPNLSGGEAIDLLARLRGGAAARSDTYRRERQRLVDAFEFDPRKKGRAYSKGNRQKVALIAAFALPAELYVFDEPTSGLDPLMERVFQRELARVRDAGASVLLSSHILSEVEQLCDRVSIIRAGRVVETGTLDELRHLTRTEVSYAAAPDARGPTPGAEASAASDAHEAVAAIAPEADGAIAAAERIPGAHDVTVSDGRVHLTLDSDAVAAALPALAALGVRGLRIEPPSLEELFLRHYGEHPADTSVEGRDPAKTTTHP</sequence>
<proteinExistence type="inferred from homology"/>
<dbReference type="Pfam" id="PF00005">
    <property type="entry name" value="ABC_tran"/>
    <property type="match status" value="1"/>
</dbReference>
<comment type="subcellular location">
    <subcellularLocation>
        <location evidence="1">Cell membrane</location>
        <topology evidence="1">Peripheral membrane protein</topology>
    </subcellularLocation>
</comment>
<dbReference type="InterPro" id="IPR003439">
    <property type="entry name" value="ABC_transporter-like_ATP-bd"/>
</dbReference>
<evidence type="ECO:0000256" key="2">
    <source>
        <dbReference type="ARBA" id="ARBA00005417"/>
    </source>
</evidence>
<dbReference type="EMBL" id="BAAAQY010000002">
    <property type="protein sequence ID" value="GAA2227005.1"/>
    <property type="molecule type" value="Genomic_DNA"/>
</dbReference>
<name>A0ABN3DCJ4_9MICO</name>
<dbReference type="PANTHER" id="PTHR42711:SF5">
    <property type="entry name" value="ABC TRANSPORTER ATP-BINDING PROTEIN NATA"/>
    <property type="match status" value="1"/>
</dbReference>
<evidence type="ECO:0000256" key="5">
    <source>
        <dbReference type="ARBA" id="ARBA00022840"/>
    </source>
</evidence>
<dbReference type="SMART" id="SM00382">
    <property type="entry name" value="AAA"/>
    <property type="match status" value="1"/>
</dbReference>
<evidence type="ECO:0000313" key="8">
    <source>
        <dbReference type="EMBL" id="GAA2227005.1"/>
    </source>
</evidence>
<dbReference type="InterPro" id="IPR027417">
    <property type="entry name" value="P-loop_NTPase"/>
</dbReference>
<dbReference type="InterPro" id="IPR003593">
    <property type="entry name" value="AAA+_ATPase"/>
</dbReference>
<feature type="domain" description="ABC transporter" evidence="7">
    <location>
        <begin position="5"/>
        <end position="236"/>
    </location>
</feature>
<evidence type="ECO:0000313" key="9">
    <source>
        <dbReference type="Proteomes" id="UP001500929"/>
    </source>
</evidence>
<keyword evidence="3" id="KW-0813">Transport</keyword>
<evidence type="ECO:0000256" key="6">
    <source>
        <dbReference type="ARBA" id="ARBA00023251"/>
    </source>
</evidence>
<dbReference type="Gene3D" id="3.40.50.300">
    <property type="entry name" value="P-loop containing nucleotide triphosphate hydrolases"/>
    <property type="match status" value="1"/>
</dbReference>
<reference evidence="8 9" key="1">
    <citation type="journal article" date="2019" name="Int. J. Syst. Evol. Microbiol.">
        <title>The Global Catalogue of Microorganisms (GCM) 10K type strain sequencing project: providing services to taxonomists for standard genome sequencing and annotation.</title>
        <authorList>
            <consortium name="The Broad Institute Genomics Platform"/>
            <consortium name="The Broad Institute Genome Sequencing Center for Infectious Disease"/>
            <person name="Wu L."/>
            <person name="Ma J."/>
        </authorList>
    </citation>
    <scope>NUCLEOTIDE SEQUENCE [LARGE SCALE GENOMIC DNA]</scope>
    <source>
        <strain evidence="8 9">JCM 16117</strain>
    </source>
</reference>
<dbReference type="SUPFAM" id="SSF52540">
    <property type="entry name" value="P-loop containing nucleoside triphosphate hydrolases"/>
    <property type="match status" value="1"/>
</dbReference>
<dbReference type="PROSITE" id="PS00211">
    <property type="entry name" value="ABC_TRANSPORTER_1"/>
    <property type="match status" value="1"/>
</dbReference>
<keyword evidence="5 8" id="KW-0067">ATP-binding</keyword>
<keyword evidence="6" id="KW-0046">Antibiotic resistance</keyword>
<keyword evidence="4" id="KW-0547">Nucleotide-binding</keyword>
<dbReference type="InterPro" id="IPR017871">
    <property type="entry name" value="ABC_transporter-like_CS"/>
</dbReference>
<organism evidence="8 9">
    <name type="scientific">Herbiconiux moechotypicola</name>
    <dbReference type="NCBI Taxonomy" id="637393"/>
    <lineage>
        <taxon>Bacteria</taxon>
        <taxon>Bacillati</taxon>
        <taxon>Actinomycetota</taxon>
        <taxon>Actinomycetes</taxon>
        <taxon>Micrococcales</taxon>
        <taxon>Microbacteriaceae</taxon>
        <taxon>Herbiconiux</taxon>
    </lineage>
</organism>
<evidence type="ECO:0000259" key="7">
    <source>
        <dbReference type="PROSITE" id="PS50893"/>
    </source>
</evidence>